<dbReference type="Gene3D" id="3.90.245.10">
    <property type="entry name" value="Ribonucleoside hydrolase-like"/>
    <property type="match status" value="1"/>
</dbReference>
<dbReference type="SUPFAM" id="SSF53590">
    <property type="entry name" value="Nucleoside hydrolase"/>
    <property type="match status" value="1"/>
</dbReference>
<evidence type="ECO:0000256" key="2">
    <source>
        <dbReference type="ARBA" id="ARBA00022801"/>
    </source>
</evidence>
<dbReference type="InterPro" id="IPR036452">
    <property type="entry name" value="Ribo_hydro-like"/>
</dbReference>
<evidence type="ECO:0000313" key="6">
    <source>
        <dbReference type="Proteomes" id="UP000886595"/>
    </source>
</evidence>
<dbReference type="OrthoDB" id="432381at2759"/>
<dbReference type="InterPro" id="IPR001910">
    <property type="entry name" value="Inosine/uridine_hydrolase_dom"/>
</dbReference>
<evidence type="ECO:0000256" key="3">
    <source>
        <dbReference type="ARBA" id="ARBA00023295"/>
    </source>
</evidence>
<dbReference type="AlphaFoldDB" id="A0A8X7VFN4"/>
<keyword evidence="6" id="KW-1185">Reference proteome</keyword>
<accession>A0A8X7VFN4</accession>
<evidence type="ECO:0000256" key="1">
    <source>
        <dbReference type="ARBA" id="ARBA00009176"/>
    </source>
</evidence>
<name>A0A8X7VFN4_BRACI</name>
<dbReference type="GO" id="GO:0005829">
    <property type="term" value="C:cytosol"/>
    <property type="evidence" value="ECO:0007669"/>
    <property type="project" value="TreeGrafter"/>
</dbReference>
<dbReference type="GO" id="GO:0006152">
    <property type="term" value="P:purine nucleoside catabolic process"/>
    <property type="evidence" value="ECO:0007669"/>
    <property type="project" value="TreeGrafter"/>
</dbReference>
<comment type="caution">
    <text evidence="5">The sequence shown here is derived from an EMBL/GenBank/DDBJ whole genome shotgun (WGS) entry which is preliminary data.</text>
</comment>
<dbReference type="PANTHER" id="PTHR12304">
    <property type="entry name" value="INOSINE-URIDINE PREFERRING NUCLEOSIDE HYDROLASE"/>
    <property type="match status" value="1"/>
</dbReference>
<proteinExistence type="inferred from homology"/>
<dbReference type="EMBL" id="JAAMPC010000005">
    <property type="protein sequence ID" value="KAG2310318.1"/>
    <property type="molecule type" value="Genomic_DNA"/>
</dbReference>
<feature type="domain" description="Inosine/uridine-preferring nucleoside hydrolase" evidence="4">
    <location>
        <begin position="43"/>
        <end position="167"/>
    </location>
</feature>
<dbReference type="GO" id="GO:0008477">
    <property type="term" value="F:purine nucleosidase activity"/>
    <property type="evidence" value="ECO:0007669"/>
    <property type="project" value="TreeGrafter"/>
</dbReference>
<dbReference type="InterPro" id="IPR023186">
    <property type="entry name" value="IUNH"/>
</dbReference>
<evidence type="ECO:0000259" key="4">
    <source>
        <dbReference type="Pfam" id="PF01156"/>
    </source>
</evidence>
<sequence>MLRLSTVSGKVLTQDATHNALLRWDIAGYPDVGSSEPFFVVRVSDYLGEVTILALGPLINLVIPIKRDSSLASTVKMIVFGGAFFALGNNNPPAEANIYADPEAADVRFMSEADITVGINISTQLKLTGDDMCKIYRAWHVKFDGVYLHDPVSFVGAVRPDLFKYMKRGCQGGDSGNMPMSNLWVKFSPISMAWTVNVEEKVLECIKVMLGKLNSIFNSRSVFELYKCKI</sequence>
<dbReference type="Proteomes" id="UP000886595">
    <property type="component" value="Unassembled WGS sequence"/>
</dbReference>
<keyword evidence="3" id="KW-0326">Glycosidase</keyword>
<dbReference type="Pfam" id="PF01156">
    <property type="entry name" value="IU_nuc_hydro"/>
    <property type="match status" value="1"/>
</dbReference>
<reference evidence="5 6" key="1">
    <citation type="submission" date="2020-02" db="EMBL/GenBank/DDBJ databases">
        <authorList>
            <person name="Ma Q."/>
            <person name="Huang Y."/>
            <person name="Song X."/>
            <person name="Pei D."/>
        </authorList>
    </citation>
    <scope>NUCLEOTIDE SEQUENCE [LARGE SCALE GENOMIC DNA]</scope>
    <source>
        <strain evidence="5">Sxm20200214</strain>
        <tissue evidence="5">Leaf</tissue>
    </source>
</reference>
<comment type="similarity">
    <text evidence="1">Belongs to the IUNH family.</text>
</comment>
<dbReference type="PANTHER" id="PTHR12304:SF1">
    <property type="entry name" value="URIDINE NUCLEOSIDASE 1"/>
    <property type="match status" value="1"/>
</dbReference>
<gene>
    <name evidence="5" type="ORF">Bca52824_021875</name>
</gene>
<evidence type="ECO:0000313" key="5">
    <source>
        <dbReference type="EMBL" id="KAG2310318.1"/>
    </source>
</evidence>
<keyword evidence="2" id="KW-0378">Hydrolase</keyword>
<protein>
    <recommendedName>
        <fullName evidence="4">Inosine/uridine-preferring nucleoside hydrolase domain-containing protein</fullName>
    </recommendedName>
</protein>
<organism evidence="5 6">
    <name type="scientific">Brassica carinata</name>
    <name type="common">Ethiopian mustard</name>
    <name type="synonym">Abyssinian cabbage</name>
    <dbReference type="NCBI Taxonomy" id="52824"/>
    <lineage>
        <taxon>Eukaryota</taxon>
        <taxon>Viridiplantae</taxon>
        <taxon>Streptophyta</taxon>
        <taxon>Embryophyta</taxon>
        <taxon>Tracheophyta</taxon>
        <taxon>Spermatophyta</taxon>
        <taxon>Magnoliopsida</taxon>
        <taxon>eudicotyledons</taxon>
        <taxon>Gunneridae</taxon>
        <taxon>Pentapetalae</taxon>
        <taxon>rosids</taxon>
        <taxon>malvids</taxon>
        <taxon>Brassicales</taxon>
        <taxon>Brassicaceae</taxon>
        <taxon>Brassiceae</taxon>
        <taxon>Brassica</taxon>
    </lineage>
</organism>